<feature type="region of interest" description="Disordered" evidence="11">
    <location>
        <begin position="270"/>
        <end position="294"/>
    </location>
</feature>
<evidence type="ECO:0000256" key="6">
    <source>
        <dbReference type="ARBA" id="ARBA00022741"/>
    </source>
</evidence>
<dbReference type="Pfam" id="PF22973">
    <property type="entry name" value="GWD1_pHisD"/>
    <property type="match status" value="1"/>
</dbReference>
<keyword evidence="10" id="KW-0119">Carbohydrate metabolism</keyword>
<feature type="domain" description="Alpha-glucan water dikinase-like N-terminal Ig-like" evidence="14">
    <location>
        <begin position="85"/>
        <end position="202"/>
    </location>
</feature>
<dbReference type="GO" id="GO:0005524">
    <property type="term" value="F:ATP binding"/>
    <property type="evidence" value="ECO:0007669"/>
    <property type="project" value="UniProtKB-KW"/>
</dbReference>
<keyword evidence="4 16" id="KW-0808">Transferase</keyword>
<comment type="subunit">
    <text evidence="3">Homodimer.</text>
</comment>
<comment type="similarity">
    <text evidence="2">Belongs to the PEP-utilizing enzyme family.</text>
</comment>
<proteinExistence type="inferred from homology"/>
<evidence type="ECO:0000259" key="15">
    <source>
        <dbReference type="Pfam" id="PF23229"/>
    </source>
</evidence>
<reference evidence="16" key="1">
    <citation type="journal article" date="2013" name="J. Plant Res.">
        <title>Effect of fungi and light on seed germination of three Opuntia species from semiarid lands of central Mexico.</title>
        <authorList>
            <person name="Delgado-Sanchez P."/>
            <person name="Jimenez-Bremont J.F."/>
            <person name="Guerrero-Gonzalez Mde L."/>
            <person name="Flores J."/>
        </authorList>
    </citation>
    <scope>NUCLEOTIDE SEQUENCE</scope>
    <source>
        <tissue evidence="16">Cladode</tissue>
    </source>
</reference>
<keyword evidence="8" id="KW-0067">ATP-binding</keyword>
<evidence type="ECO:0000259" key="14">
    <source>
        <dbReference type="Pfam" id="PF23166"/>
    </source>
</evidence>
<name>A0A7C9A9U2_OPUST</name>
<feature type="domain" description="DUF7067" evidence="15">
    <location>
        <begin position="216"/>
        <end position="271"/>
    </location>
</feature>
<evidence type="ECO:0000256" key="1">
    <source>
        <dbReference type="ARBA" id="ARBA00001946"/>
    </source>
</evidence>
<dbReference type="Pfam" id="PF23166">
    <property type="entry name" value="Ig_N_CWD1"/>
    <property type="match status" value="2"/>
</dbReference>
<feature type="domain" description="DUF7067" evidence="15">
    <location>
        <begin position="295"/>
        <end position="349"/>
    </location>
</feature>
<feature type="domain" description="Alpha-glucan water dikinase phosphohistidine-like" evidence="13">
    <location>
        <begin position="1012"/>
        <end position="1125"/>
    </location>
</feature>
<evidence type="ECO:0000256" key="2">
    <source>
        <dbReference type="ARBA" id="ARBA00007837"/>
    </source>
</evidence>
<evidence type="ECO:0000259" key="13">
    <source>
        <dbReference type="Pfam" id="PF22973"/>
    </source>
</evidence>
<dbReference type="InterPro" id="IPR055495">
    <property type="entry name" value="CWD_DUF7067"/>
</dbReference>
<dbReference type="EC" id="2.7.9.4" evidence="16"/>
<dbReference type="Pfam" id="PF23229">
    <property type="entry name" value="DUF7067"/>
    <property type="match status" value="2"/>
</dbReference>
<dbReference type="InterPro" id="IPR054481">
    <property type="entry name" value="GWD1_pHisD"/>
</dbReference>
<evidence type="ECO:0000256" key="10">
    <source>
        <dbReference type="ARBA" id="ARBA00023277"/>
    </source>
</evidence>
<evidence type="ECO:0000313" key="16">
    <source>
        <dbReference type="EMBL" id="MBA4663152.1"/>
    </source>
</evidence>
<dbReference type="PANTHER" id="PTHR46999:SF1">
    <property type="entry name" value="ALPHA-GLUCAN WATER DIKINASE 1, CHLOROPLASTIC"/>
    <property type="match status" value="1"/>
</dbReference>
<keyword evidence="5" id="KW-0479">Metal-binding</keyword>
<comment type="cofactor">
    <cofactor evidence="1">
        <name>Mg(2+)</name>
        <dbReference type="ChEBI" id="CHEBI:18420"/>
    </cofactor>
</comment>
<keyword evidence="6" id="KW-0547">Nucleotide-binding</keyword>
<evidence type="ECO:0000256" key="7">
    <source>
        <dbReference type="ARBA" id="ARBA00022777"/>
    </source>
</evidence>
<evidence type="ECO:0000259" key="12">
    <source>
        <dbReference type="Pfam" id="PF01326"/>
    </source>
</evidence>
<dbReference type="Pfam" id="PF01326">
    <property type="entry name" value="PPDK_N"/>
    <property type="match status" value="1"/>
</dbReference>
<evidence type="ECO:0000256" key="3">
    <source>
        <dbReference type="ARBA" id="ARBA00011738"/>
    </source>
</evidence>
<evidence type="ECO:0000256" key="5">
    <source>
        <dbReference type="ARBA" id="ARBA00022723"/>
    </source>
</evidence>
<dbReference type="SUPFAM" id="SSF56059">
    <property type="entry name" value="Glutathione synthetase ATP-binding domain-like"/>
    <property type="match status" value="1"/>
</dbReference>
<dbReference type="PANTHER" id="PTHR46999">
    <property type="entry name" value="ALPHA-GLUCAN WATER DIKINASE 1, CHLOROPLASTIC-RELATED"/>
    <property type="match status" value="1"/>
</dbReference>
<feature type="domain" description="Pyruvate phosphate dikinase AMP/ATP-binding" evidence="12">
    <location>
        <begin position="1266"/>
        <end position="1468"/>
    </location>
</feature>
<dbReference type="Gene3D" id="3.30.470.20">
    <property type="entry name" value="ATP-grasp fold, B domain"/>
    <property type="match status" value="1"/>
</dbReference>
<dbReference type="InterPro" id="IPR056301">
    <property type="entry name" value="GWD-like_N_Ig"/>
</dbReference>
<dbReference type="Gene3D" id="3.30.1490.20">
    <property type="entry name" value="ATP-grasp fold, A domain"/>
    <property type="match status" value="1"/>
</dbReference>
<dbReference type="InterPro" id="IPR013815">
    <property type="entry name" value="ATP_grasp_subdomain_1"/>
</dbReference>
<organism evidence="16">
    <name type="scientific">Opuntia streptacantha</name>
    <name type="common">Prickly pear cactus</name>
    <name type="synonym">Opuntia cardona</name>
    <dbReference type="NCBI Taxonomy" id="393608"/>
    <lineage>
        <taxon>Eukaryota</taxon>
        <taxon>Viridiplantae</taxon>
        <taxon>Streptophyta</taxon>
        <taxon>Embryophyta</taxon>
        <taxon>Tracheophyta</taxon>
        <taxon>Spermatophyta</taxon>
        <taxon>Magnoliopsida</taxon>
        <taxon>eudicotyledons</taxon>
        <taxon>Gunneridae</taxon>
        <taxon>Pentapetalae</taxon>
        <taxon>Caryophyllales</taxon>
        <taxon>Cactineae</taxon>
        <taxon>Cactaceae</taxon>
        <taxon>Opuntioideae</taxon>
        <taxon>Opuntia</taxon>
    </lineage>
</organism>
<dbReference type="InterPro" id="IPR002192">
    <property type="entry name" value="PPDK_AMP/ATP-bd"/>
</dbReference>
<evidence type="ECO:0000256" key="4">
    <source>
        <dbReference type="ARBA" id="ARBA00022679"/>
    </source>
</evidence>
<accession>A0A7C9A9U2</accession>
<keyword evidence="9" id="KW-0460">Magnesium</keyword>
<evidence type="ECO:0000256" key="8">
    <source>
        <dbReference type="ARBA" id="ARBA00022840"/>
    </source>
</evidence>
<dbReference type="GO" id="GO:0046872">
    <property type="term" value="F:metal ion binding"/>
    <property type="evidence" value="ECO:0007669"/>
    <property type="project" value="UniProtKB-KW"/>
</dbReference>
<feature type="domain" description="Alpha-glucan water dikinase-like N-terminal Ig-like" evidence="14">
    <location>
        <begin position="424"/>
        <end position="545"/>
    </location>
</feature>
<evidence type="ECO:0000256" key="9">
    <source>
        <dbReference type="ARBA" id="ARBA00022842"/>
    </source>
</evidence>
<evidence type="ECO:0000256" key="11">
    <source>
        <dbReference type="SAM" id="MobiDB-lite"/>
    </source>
</evidence>
<protein>
    <submittedName>
        <fullName evidence="16">Alpha-glucan, water dikinase</fullName>
        <ecNumber evidence="16">2.7.9.4</ecNumber>
    </submittedName>
</protein>
<dbReference type="EMBL" id="GISG01219450">
    <property type="protein sequence ID" value="MBA4663152.1"/>
    <property type="molecule type" value="Transcribed_RNA"/>
</dbReference>
<dbReference type="GO" id="GO:0050521">
    <property type="term" value="F:alpha-glucan, water dikinase activity"/>
    <property type="evidence" value="ECO:0007669"/>
    <property type="project" value="UniProtKB-EC"/>
</dbReference>
<sequence>MSSSIGQNATLLLKHQSKINSQSGGIPLCNVQATSKLRNSIVFSKKFYGKSLRSSVLHTDLMATRRFSFVARAVLTTDPASQQAGKFNLDGDIELQVAVSPMSSGVCKIEIQVTNSNDDNMILHWGAIRDTKKKWMLPSRKPEGTKVYKNEALRTPFQKSGNGSFLRIEIDDPQIQAIEFLIFNEARNIWFKNNGANFHVRLPAKPQNIQNVSIPEDLVQIQAYLRWERKGKQMYSPEQEKAEYEAARAELQEEVARGASIQEIRARLTKGGVESKAHEQTPEQTPSKPGSKIPDDLVQIQAYIRWEKAGKPNYPPDKQLKELEEARKELQMELDKGTSVDEIRKKIAKGEIQTKVKKQLEKRSYFTVERVQRKKRDLTQIINKCPKYSAAEPGEEVSMKPKSLSAVELFAEVKGAQDGSVVVNKKIYKLADAQLLVLVTKQADKTKVHLATDFKGPLTLHWALSRKGSEWLVPPPDVLPQGSLSLDMAAETQFTSISSDDPLDKLQIQSVEIDIEGDGFTGMPFVLVSAGNWIKDQGSDFYVELGVRSKQRELKDIGDGRGTAKSLLERIASLESEAQKSFMHRFNIAADLLDEAMGAGELGLAGILVWMRFMATRQLIWNKNYNVKPREISGAQDRLTDSLQNIYRNHPEYREIVRMIMSTVGRGGEGDVGQRIRDEILVIQRNNACKGGMMEEWHQKLHNNTSPDDVIICQALIDYIKSDFDINVYWKTLNENGITKERLLSYDRAIHSEPNFRSEQKEGLLRDLGHYMRTLKAVHSGADLEAAISNCMGYKSEGQGFMVGVHIDPLPGLPSGFPGLLQFVLEHVEDKNVEPLVEGLLETRQELRPLLFKSQNRQKDLIFLDIALDSSVRTAVERGFEELNTAGPEKIMYFISMVVENLALSSDDNEDLIYCLKGWDRALDMLKSKDRHWALYAKSVLDRTRLALASKAEVYHQILQPSAEYLGSLLGVDQWAVNIFTEEMIRAGSAASLSMLLNRLDPVLRKTANLGSWQIISPVEAVGYVEVVDELLSVQDKSYSQPTILVASHVKGEEEIPDGAVAVLTPDMPDVLSHVSVRARNSKVCFATCFDSNILSDLRKAKGKLLRLQPTAADMRYTEVSKDELKGTGEVSSNSLPSLSLVKKRFAGKYAITAEEFTNEMVGAKSRNISYLRGRVPSWVGVPTSVALPFGAFEEVLSYGPNKEVADKLKILKKELEGDGDFGALEKIRKTVLELVAPPQLVEELKSKMKDSGMPWPGDEGERRWEQAWTSIKKVWASKWNERAYFSTRKVGLDHDCLCMAVLVQEIVSADYAFVIHTTNPSTGDSSEIYAEVVKGLGETLVGAYPGRALSFISKKNDLNSPMVLGYPSKPIGLFIKRSIIFRSDSNGEDLEGYAGAGLYDSVPMDEEEKIVLDYSVDPLINDSNFRQKILSGIAQVGSAIEELYGSPQDIEGVVKEGKIYVVQTRPQM</sequence>
<reference evidence="16" key="2">
    <citation type="submission" date="2020-07" db="EMBL/GenBank/DDBJ databases">
        <authorList>
            <person name="Vera ALvarez R."/>
            <person name="Arias-Moreno D.M."/>
            <person name="Jimenez-Jacinto V."/>
            <person name="Jimenez-Bremont J.F."/>
            <person name="Swaminathan K."/>
            <person name="Moose S.P."/>
            <person name="Guerrero-Gonzalez M.L."/>
            <person name="Marino-Ramirez L."/>
            <person name="Landsman D."/>
            <person name="Rodriguez-Kessler M."/>
            <person name="Delgado-Sanchez P."/>
        </authorList>
    </citation>
    <scope>NUCLEOTIDE SEQUENCE</scope>
    <source>
        <tissue evidence="16">Cladode</tissue>
    </source>
</reference>
<keyword evidence="7 16" id="KW-0418">Kinase</keyword>